<feature type="transmembrane region" description="Helical" evidence="6">
    <location>
        <begin position="34"/>
        <end position="53"/>
    </location>
</feature>
<dbReference type="RefSeq" id="WP_176233853.1">
    <property type="nucleotide sequence ID" value="NZ_BLRY01000234.1"/>
</dbReference>
<feature type="transmembrane region" description="Helical" evidence="6">
    <location>
        <begin position="181"/>
        <end position="202"/>
    </location>
</feature>
<name>A0A6V8P754_9ACTN</name>
<feature type="transmembrane region" description="Helical" evidence="6">
    <location>
        <begin position="87"/>
        <end position="108"/>
    </location>
</feature>
<evidence type="ECO:0000313" key="9">
    <source>
        <dbReference type="EMBL" id="GFP39299.1"/>
    </source>
</evidence>
<comment type="subcellular location">
    <subcellularLocation>
        <location evidence="1">Cell membrane</location>
        <topology evidence="1">Multi-pass membrane protein</topology>
    </subcellularLocation>
</comment>
<dbReference type="AlphaFoldDB" id="A0A6V8P754"/>
<evidence type="ECO:0000256" key="4">
    <source>
        <dbReference type="ARBA" id="ARBA00022989"/>
    </source>
</evidence>
<evidence type="ECO:0000256" key="1">
    <source>
        <dbReference type="ARBA" id="ARBA00004651"/>
    </source>
</evidence>
<evidence type="ECO:0000256" key="2">
    <source>
        <dbReference type="ARBA" id="ARBA00022475"/>
    </source>
</evidence>
<dbReference type="PANTHER" id="PTHR43370">
    <property type="entry name" value="SUGAR ABC TRANSPORTER INTEGRAL MEMBRANE PROTEIN-RELATED"/>
    <property type="match status" value="1"/>
</dbReference>
<keyword evidence="8" id="KW-0762">Sugar transport</keyword>
<feature type="transmembrane region" description="Helical" evidence="6">
    <location>
        <begin position="144"/>
        <end position="160"/>
    </location>
</feature>
<gene>
    <name evidence="7" type="ORF">HKBW3S09_01091</name>
    <name evidence="8" type="ORF">HKBW3S33_01880</name>
    <name evidence="9" type="ORF">HKBW3S47_00998</name>
</gene>
<dbReference type="Proteomes" id="UP000591948">
    <property type="component" value="Unassembled WGS sequence"/>
</dbReference>
<organism evidence="8 12">
    <name type="scientific">Candidatus Hakubella thermalkaliphila</name>
    <dbReference type="NCBI Taxonomy" id="2754717"/>
    <lineage>
        <taxon>Bacteria</taxon>
        <taxon>Bacillati</taxon>
        <taxon>Actinomycetota</taxon>
        <taxon>Actinomycetota incertae sedis</taxon>
        <taxon>Candidatus Hakubellales</taxon>
        <taxon>Candidatus Hakubellaceae</taxon>
        <taxon>Candidatus Hakubella</taxon>
    </lineage>
</organism>
<evidence type="ECO:0000313" key="12">
    <source>
        <dbReference type="Proteomes" id="UP000591948"/>
    </source>
</evidence>
<evidence type="ECO:0000313" key="10">
    <source>
        <dbReference type="Proteomes" id="UP000569018"/>
    </source>
</evidence>
<dbReference type="EMBL" id="BLRY01000234">
    <property type="protein sequence ID" value="GFP28465.1"/>
    <property type="molecule type" value="Genomic_DNA"/>
</dbReference>
<dbReference type="Pfam" id="PF02653">
    <property type="entry name" value="BPD_transp_2"/>
    <property type="match status" value="1"/>
</dbReference>
<dbReference type="CDD" id="cd06580">
    <property type="entry name" value="TM_PBP1_transp_TpRbsC_like"/>
    <property type="match status" value="1"/>
</dbReference>
<evidence type="ECO:0000313" key="8">
    <source>
        <dbReference type="EMBL" id="GFP28465.1"/>
    </source>
</evidence>
<feature type="transmembrane region" description="Helical" evidence="6">
    <location>
        <begin position="60"/>
        <end position="81"/>
    </location>
</feature>
<sequence length="306" mass="32275">MVDFVLSVLRVAIPAGTPLLFGTLGEVYAERSGVLNLGIEGMMIMGAMTGFGVTHATGNVWLGVVAAALVGGLLALLHAFTSVTLRVNQVVSGLGLTMLGLGLSGMLGKRYIGQPPAARLGAVTLPVLSDLPVLGSLFFRFDPLVYLAVILVPVLWFVLYKTRWGVTLRSVGENPAAADALGVNVVAVRYLAVFFGGVMAGLGGGYLSLAHTPAWIEGMTAGAGWIVIALTIFAMWDPARALVGAYLFGGVRVLQFRLQPLGISPNLLNMLPFILTILVLLLSAGETMRKRIGAPEALMQPYAREE</sequence>
<feature type="transmembrane region" description="Helical" evidence="6">
    <location>
        <begin position="264"/>
        <end position="282"/>
    </location>
</feature>
<evidence type="ECO:0000313" key="11">
    <source>
        <dbReference type="Proteomes" id="UP000585609"/>
    </source>
</evidence>
<keyword evidence="12" id="KW-1185">Reference proteome</keyword>
<keyword evidence="5 6" id="KW-0472">Membrane</keyword>
<dbReference type="EMBL" id="BLSD01000042">
    <property type="protein sequence ID" value="GFP39299.1"/>
    <property type="molecule type" value="Genomic_DNA"/>
</dbReference>
<accession>A0A6V8P754</accession>
<dbReference type="Proteomes" id="UP000569018">
    <property type="component" value="Unassembled WGS sequence"/>
</dbReference>
<keyword evidence="3 6" id="KW-0812">Transmembrane</keyword>
<keyword evidence="2" id="KW-1003">Cell membrane</keyword>
<dbReference type="EMBL" id="BLRW01000151">
    <property type="protein sequence ID" value="GFP23626.1"/>
    <property type="molecule type" value="Genomic_DNA"/>
</dbReference>
<dbReference type="PANTHER" id="PTHR43370:SF2">
    <property type="entry name" value="ABC TRANSPORTER PERMEASE PROTEIN"/>
    <property type="match status" value="1"/>
</dbReference>
<keyword evidence="8" id="KW-0813">Transport</keyword>
<dbReference type="GO" id="GO:0005886">
    <property type="term" value="C:plasma membrane"/>
    <property type="evidence" value="ECO:0007669"/>
    <property type="project" value="UniProtKB-SubCell"/>
</dbReference>
<dbReference type="InterPro" id="IPR001851">
    <property type="entry name" value="ABC_transp_permease"/>
</dbReference>
<comment type="caution">
    <text evidence="8">The sequence shown here is derived from an EMBL/GenBank/DDBJ whole genome shotgun (WGS) entry which is preliminary data.</text>
</comment>
<evidence type="ECO:0000313" key="7">
    <source>
        <dbReference type="EMBL" id="GFP23626.1"/>
    </source>
</evidence>
<feature type="transmembrane region" description="Helical" evidence="6">
    <location>
        <begin position="120"/>
        <end position="138"/>
    </location>
</feature>
<dbReference type="Proteomes" id="UP000585609">
    <property type="component" value="Unassembled WGS sequence"/>
</dbReference>
<evidence type="ECO:0000256" key="3">
    <source>
        <dbReference type="ARBA" id="ARBA00022692"/>
    </source>
</evidence>
<proteinExistence type="predicted"/>
<evidence type="ECO:0000256" key="6">
    <source>
        <dbReference type="SAM" id="Phobius"/>
    </source>
</evidence>
<keyword evidence="4 6" id="KW-1133">Transmembrane helix</keyword>
<feature type="transmembrane region" description="Helical" evidence="6">
    <location>
        <begin position="214"/>
        <end position="234"/>
    </location>
</feature>
<protein>
    <submittedName>
        <fullName evidence="8">Simple sugar transport system permease protein</fullName>
    </submittedName>
</protein>
<dbReference type="GO" id="GO:0022857">
    <property type="term" value="F:transmembrane transporter activity"/>
    <property type="evidence" value="ECO:0007669"/>
    <property type="project" value="InterPro"/>
</dbReference>
<evidence type="ECO:0000256" key="5">
    <source>
        <dbReference type="ARBA" id="ARBA00023136"/>
    </source>
</evidence>
<reference evidence="10 11" key="1">
    <citation type="journal article" date="2020" name="Front. Microbiol.">
        <title>Single-cell genomics of novel Actinobacteria with the Wood-Ljungdahl pathway discovered in a serpentinizing system.</title>
        <authorList>
            <person name="Merino N."/>
            <person name="Kawai M."/>
            <person name="Boyd E.S."/>
            <person name="Colman D.R."/>
            <person name="McGlynn S.E."/>
            <person name="Nealson K.H."/>
            <person name="Kurokawa K."/>
            <person name="Hongoh Y."/>
        </authorList>
    </citation>
    <scope>NUCLEOTIDE SEQUENCE [LARGE SCALE GENOMIC DNA]</scope>
    <source>
        <strain evidence="7 11">S09_30</strain>
        <strain evidence="8 12">S33</strain>
        <strain evidence="9 10">S47</strain>
    </source>
</reference>